<dbReference type="GO" id="GO:0000978">
    <property type="term" value="F:RNA polymerase II cis-regulatory region sequence-specific DNA binding"/>
    <property type="evidence" value="ECO:0007669"/>
    <property type="project" value="TreeGrafter"/>
</dbReference>
<feature type="domain" description="Fork-head" evidence="3">
    <location>
        <begin position="54"/>
        <end position="92"/>
    </location>
</feature>
<dbReference type="PANTHER" id="PTHR11829">
    <property type="entry name" value="FORKHEAD BOX PROTEIN"/>
    <property type="match status" value="1"/>
</dbReference>
<dbReference type="GO" id="GO:0000981">
    <property type="term" value="F:DNA-binding transcription factor activity, RNA polymerase II-specific"/>
    <property type="evidence" value="ECO:0007669"/>
    <property type="project" value="TreeGrafter"/>
</dbReference>
<dbReference type="GO" id="GO:0030154">
    <property type="term" value="P:cell differentiation"/>
    <property type="evidence" value="ECO:0007669"/>
    <property type="project" value="TreeGrafter"/>
</dbReference>
<keyword evidence="2" id="KW-0539">Nucleus</keyword>
<name>A0A9N9SJ14_PHACE</name>
<sequence>MFPLQQLDSGCFCLDHLGEPLTPNPFLAQTLFNPYYPQLWFPLPLKIPQPKPEKPPYSYIALIAMAISSSPKQRLTLSAIYRFIMDNFPYYR</sequence>
<dbReference type="PRINTS" id="PR00053">
    <property type="entry name" value="FORKHEAD"/>
</dbReference>
<dbReference type="OrthoDB" id="5954824at2759"/>
<dbReference type="InterPro" id="IPR018122">
    <property type="entry name" value="TF_fork_head_CS_1"/>
</dbReference>
<proteinExistence type="predicted"/>
<keyword evidence="1 2" id="KW-0238">DNA-binding</keyword>
<dbReference type="PROSITE" id="PS00657">
    <property type="entry name" value="FORK_HEAD_1"/>
    <property type="match status" value="1"/>
</dbReference>
<dbReference type="Gene3D" id="1.10.10.10">
    <property type="entry name" value="Winged helix-like DNA-binding domain superfamily/Winged helix DNA-binding domain"/>
    <property type="match status" value="1"/>
</dbReference>
<evidence type="ECO:0000256" key="2">
    <source>
        <dbReference type="PROSITE-ProRule" id="PRU00089"/>
    </source>
</evidence>
<dbReference type="InterPro" id="IPR036390">
    <property type="entry name" value="WH_DNA-bd_sf"/>
</dbReference>
<dbReference type="Proteomes" id="UP001153737">
    <property type="component" value="Chromosome 8"/>
</dbReference>
<evidence type="ECO:0000313" key="5">
    <source>
        <dbReference type="Proteomes" id="UP001153737"/>
    </source>
</evidence>
<dbReference type="InterPro" id="IPR036388">
    <property type="entry name" value="WH-like_DNA-bd_sf"/>
</dbReference>
<dbReference type="PANTHER" id="PTHR11829:SF388">
    <property type="entry name" value="FORK HEAD DOMAIN-CONTAINING PROTEIN L1-RELATED"/>
    <property type="match status" value="1"/>
</dbReference>
<dbReference type="GO" id="GO:0005634">
    <property type="term" value="C:nucleus"/>
    <property type="evidence" value="ECO:0007669"/>
    <property type="project" value="UniProtKB-SubCell"/>
</dbReference>
<feature type="DNA-binding region" description="Fork-head" evidence="2">
    <location>
        <begin position="54"/>
        <end position="92"/>
    </location>
</feature>
<dbReference type="PROSITE" id="PS50039">
    <property type="entry name" value="FORK_HEAD_3"/>
    <property type="match status" value="1"/>
</dbReference>
<dbReference type="InterPro" id="IPR050211">
    <property type="entry name" value="FOX_domain-containing"/>
</dbReference>
<comment type="subcellular location">
    <subcellularLocation>
        <location evidence="2">Nucleus</location>
    </subcellularLocation>
</comment>
<dbReference type="EMBL" id="OU896714">
    <property type="protein sequence ID" value="CAG9824183.1"/>
    <property type="molecule type" value="Genomic_DNA"/>
</dbReference>
<dbReference type="SUPFAM" id="SSF46785">
    <property type="entry name" value="Winged helix' DNA-binding domain"/>
    <property type="match status" value="1"/>
</dbReference>
<evidence type="ECO:0000259" key="3">
    <source>
        <dbReference type="PROSITE" id="PS50039"/>
    </source>
</evidence>
<organism evidence="4 5">
    <name type="scientific">Phaedon cochleariae</name>
    <name type="common">Mustard beetle</name>
    <dbReference type="NCBI Taxonomy" id="80249"/>
    <lineage>
        <taxon>Eukaryota</taxon>
        <taxon>Metazoa</taxon>
        <taxon>Ecdysozoa</taxon>
        <taxon>Arthropoda</taxon>
        <taxon>Hexapoda</taxon>
        <taxon>Insecta</taxon>
        <taxon>Pterygota</taxon>
        <taxon>Neoptera</taxon>
        <taxon>Endopterygota</taxon>
        <taxon>Coleoptera</taxon>
        <taxon>Polyphaga</taxon>
        <taxon>Cucujiformia</taxon>
        <taxon>Chrysomeloidea</taxon>
        <taxon>Chrysomelidae</taxon>
        <taxon>Chrysomelinae</taxon>
        <taxon>Chrysomelini</taxon>
        <taxon>Phaedon</taxon>
    </lineage>
</organism>
<accession>A0A9N9SJ14</accession>
<dbReference type="GO" id="GO:0009653">
    <property type="term" value="P:anatomical structure morphogenesis"/>
    <property type="evidence" value="ECO:0007669"/>
    <property type="project" value="TreeGrafter"/>
</dbReference>
<evidence type="ECO:0000313" key="4">
    <source>
        <dbReference type="EMBL" id="CAG9824183.1"/>
    </source>
</evidence>
<dbReference type="InterPro" id="IPR001766">
    <property type="entry name" value="Fork_head_dom"/>
</dbReference>
<evidence type="ECO:0000256" key="1">
    <source>
        <dbReference type="ARBA" id="ARBA00023125"/>
    </source>
</evidence>
<dbReference type="SMART" id="SM00339">
    <property type="entry name" value="FH"/>
    <property type="match status" value="1"/>
</dbReference>
<reference evidence="4" key="1">
    <citation type="submission" date="2022-01" db="EMBL/GenBank/DDBJ databases">
        <authorList>
            <person name="King R."/>
        </authorList>
    </citation>
    <scope>NUCLEOTIDE SEQUENCE</scope>
</reference>
<dbReference type="Pfam" id="PF00250">
    <property type="entry name" value="Forkhead"/>
    <property type="match status" value="1"/>
</dbReference>
<protein>
    <recommendedName>
        <fullName evidence="3">Fork-head domain-containing protein</fullName>
    </recommendedName>
</protein>
<keyword evidence="5" id="KW-1185">Reference proteome</keyword>
<reference evidence="4" key="2">
    <citation type="submission" date="2022-10" db="EMBL/GenBank/DDBJ databases">
        <authorList>
            <consortium name="ENA_rothamsted_submissions"/>
            <consortium name="culmorum"/>
            <person name="King R."/>
        </authorList>
    </citation>
    <scope>NUCLEOTIDE SEQUENCE</scope>
</reference>
<gene>
    <name evidence="4" type="ORF">PHAECO_LOCUS11819</name>
</gene>
<dbReference type="AlphaFoldDB" id="A0A9N9SJ14"/>